<feature type="region of interest" description="Disordered" evidence="6">
    <location>
        <begin position="282"/>
        <end position="326"/>
    </location>
</feature>
<keyword evidence="4 7" id="KW-0472">Membrane</keyword>
<dbReference type="GO" id="GO:0016020">
    <property type="term" value="C:membrane"/>
    <property type="evidence" value="ECO:0007669"/>
    <property type="project" value="UniProtKB-SubCell"/>
</dbReference>
<evidence type="ECO:0000256" key="6">
    <source>
        <dbReference type="SAM" id="MobiDB-lite"/>
    </source>
</evidence>
<organism evidence="9 10">
    <name type="scientific">Achaetomium macrosporum</name>
    <dbReference type="NCBI Taxonomy" id="79813"/>
    <lineage>
        <taxon>Eukaryota</taxon>
        <taxon>Fungi</taxon>
        <taxon>Dikarya</taxon>
        <taxon>Ascomycota</taxon>
        <taxon>Pezizomycotina</taxon>
        <taxon>Sordariomycetes</taxon>
        <taxon>Sordariomycetidae</taxon>
        <taxon>Sordariales</taxon>
        <taxon>Chaetomiaceae</taxon>
        <taxon>Achaetomium</taxon>
    </lineage>
</organism>
<feature type="transmembrane region" description="Helical" evidence="7">
    <location>
        <begin position="208"/>
        <end position="228"/>
    </location>
</feature>
<evidence type="ECO:0000256" key="5">
    <source>
        <dbReference type="ARBA" id="ARBA00038359"/>
    </source>
</evidence>
<feature type="domain" description="Rhodopsin" evidence="8">
    <location>
        <begin position="36"/>
        <end position="273"/>
    </location>
</feature>
<dbReference type="PANTHER" id="PTHR33048:SF47">
    <property type="entry name" value="INTEGRAL MEMBRANE PROTEIN-RELATED"/>
    <property type="match status" value="1"/>
</dbReference>
<evidence type="ECO:0000313" key="9">
    <source>
        <dbReference type="EMBL" id="KAK4238278.1"/>
    </source>
</evidence>
<feature type="compositionally biased region" description="Basic and acidic residues" evidence="6">
    <location>
        <begin position="313"/>
        <end position="326"/>
    </location>
</feature>
<dbReference type="AlphaFoldDB" id="A0AAN7HCC4"/>
<dbReference type="Proteomes" id="UP001303760">
    <property type="component" value="Unassembled WGS sequence"/>
</dbReference>
<evidence type="ECO:0000256" key="2">
    <source>
        <dbReference type="ARBA" id="ARBA00022692"/>
    </source>
</evidence>
<dbReference type="EMBL" id="MU860102">
    <property type="protein sequence ID" value="KAK4238278.1"/>
    <property type="molecule type" value="Genomic_DNA"/>
</dbReference>
<dbReference type="InterPro" id="IPR052337">
    <property type="entry name" value="SAT4-like"/>
</dbReference>
<keyword evidence="2 7" id="KW-0812">Transmembrane</keyword>
<dbReference type="PANTHER" id="PTHR33048">
    <property type="entry name" value="PTH11-LIKE INTEGRAL MEMBRANE PROTEIN (AFU_ORTHOLOGUE AFUA_5G11245)"/>
    <property type="match status" value="1"/>
</dbReference>
<feature type="transmembrane region" description="Helical" evidence="7">
    <location>
        <begin position="97"/>
        <end position="118"/>
    </location>
</feature>
<feature type="transmembrane region" description="Helical" evidence="7">
    <location>
        <begin position="130"/>
        <end position="160"/>
    </location>
</feature>
<evidence type="ECO:0000313" key="10">
    <source>
        <dbReference type="Proteomes" id="UP001303760"/>
    </source>
</evidence>
<feature type="transmembrane region" description="Helical" evidence="7">
    <location>
        <begin position="60"/>
        <end position="77"/>
    </location>
</feature>
<gene>
    <name evidence="9" type="ORF">C8A03DRAFT_43972</name>
</gene>
<evidence type="ECO:0000259" key="8">
    <source>
        <dbReference type="Pfam" id="PF20684"/>
    </source>
</evidence>
<comment type="caution">
    <text evidence="9">The sequence shown here is derived from an EMBL/GenBank/DDBJ whole genome shotgun (WGS) entry which is preliminary data.</text>
</comment>
<protein>
    <recommendedName>
        <fullName evidence="8">Rhodopsin domain-containing protein</fullName>
    </recommendedName>
</protein>
<sequence>MAEPSPDPALDEESRVGEIIVVLSVASVLSTLVVLLRCYSRAVVLRNFGLDDTIIIPAQILTIATAVSIGLEVEWGLGRHSWLMPEEDKITYMKSFYTSIIVYSVAVCITKISILLQYRRLFFSTWLRYPIIFGLVFLTCWGVVQCFLLPLVCIPVAAFWDPSVEGFCLDNITIWYVLAGINIATDLTLYSMPIPVISTLSLPKRQKALLLIVFTIGIFPCAVSIYRIKTLREAAETTDMTWHNVNAAIFSFLELSVGVITVCLPTLRPVLRRVCPRIFGPDLRSDTKGQSGNDRNPLRRGEGTSSAVKGALRRSDSTDGLHFEHPTSRLEHDIEFADLGIWEHSPSARRYSAKEWQPENTMVPPMDGAATPRIPTPAVLARRGSRAPVEEDWGNEVEREIGAVG</sequence>
<comment type="similarity">
    <text evidence="5">Belongs to the SAT4 family.</text>
</comment>
<keyword evidence="3 7" id="KW-1133">Transmembrane helix</keyword>
<keyword evidence="10" id="KW-1185">Reference proteome</keyword>
<feature type="compositionally biased region" description="Basic and acidic residues" evidence="6">
    <location>
        <begin position="396"/>
        <end position="405"/>
    </location>
</feature>
<feature type="transmembrane region" description="Helical" evidence="7">
    <location>
        <begin position="248"/>
        <end position="267"/>
    </location>
</feature>
<evidence type="ECO:0000256" key="7">
    <source>
        <dbReference type="SAM" id="Phobius"/>
    </source>
</evidence>
<reference evidence="9" key="1">
    <citation type="journal article" date="2023" name="Mol. Phylogenet. Evol.">
        <title>Genome-scale phylogeny and comparative genomics of the fungal order Sordariales.</title>
        <authorList>
            <person name="Hensen N."/>
            <person name="Bonometti L."/>
            <person name="Westerberg I."/>
            <person name="Brannstrom I.O."/>
            <person name="Guillou S."/>
            <person name="Cros-Aarteil S."/>
            <person name="Calhoun S."/>
            <person name="Haridas S."/>
            <person name="Kuo A."/>
            <person name="Mondo S."/>
            <person name="Pangilinan J."/>
            <person name="Riley R."/>
            <person name="LaButti K."/>
            <person name="Andreopoulos B."/>
            <person name="Lipzen A."/>
            <person name="Chen C."/>
            <person name="Yan M."/>
            <person name="Daum C."/>
            <person name="Ng V."/>
            <person name="Clum A."/>
            <person name="Steindorff A."/>
            <person name="Ohm R.A."/>
            <person name="Martin F."/>
            <person name="Silar P."/>
            <person name="Natvig D.O."/>
            <person name="Lalanne C."/>
            <person name="Gautier V."/>
            <person name="Ament-Velasquez S.L."/>
            <person name="Kruys A."/>
            <person name="Hutchinson M.I."/>
            <person name="Powell A.J."/>
            <person name="Barry K."/>
            <person name="Miller A.N."/>
            <person name="Grigoriev I.V."/>
            <person name="Debuchy R."/>
            <person name="Gladieux P."/>
            <person name="Hiltunen Thoren M."/>
            <person name="Johannesson H."/>
        </authorList>
    </citation>
    <scope>NUCLEOTIDE SEQUENCE</scope>
    <source>
        <strain evidence="9">CBS 532.94</strain>
    </source>
</reference>
<feature type="region of interest" description="Disordered" evidence="6">
    <location>
        <begin position="363"/>
        <end position="405"/>
    </location>
</feature>
<feature type="transmembrane region" description="Helical" evidence="7">
    <location>
        <begin position="172"/>
        <end position="196"/>
    </location>
</feature>
<evidence type="ECO:0000256" key="4">
    <source>
        <dbReference type="ARBA" id="ARBA00023136"/>
    </source>
</evidence>
<evidence type="ECO:0000256" key="1">
    <source>
        <dbReference type="ARBA" id="ARBA00004141"/>
    </source>
</evidence>
<proteinExistence type="inferred from homology"/>
<dbReference type="Pfam" id="PF20684">
    <property type="entry name" value="Fung_rhodopsin"/>
    <property type="match status" value="1"/>
</dbReference>
<name>A0AAN7HCC4_9PEZI</name>
<reference evidence="9" key="2">
    <citation type="submission" date="2023-05" db="EMBL/GenBank/DDBJ databases">
        <authorList>
            <consortium name="Lawrence Berkeley National Laboratory"/>
            <person name="Steindorff A."/>
            <person name="Hensen N."/>
            <person name="Bonometti L."/>
            <person name="Westerberg I."/>
            <person name="Brannstrom I.O."/>
            <person name="Guillou S."/>
            <person name="Cros-Aarteil S."/>
            <person name="Calhoun S."/>
            <person name="Haridas S."/>
            <person name="Kuo A."/>
            <person name="Mondo S."/>
            <person name="Pangilinan J."/>
            <person name="Riley R."/>
            <person name="Labutti K."/>
            <person name="Andreopoulos B."/>
            <person name="Lipzen A."/>
            <person name="Chen C."/>
            <person name="Yanf M."/>
            <person name="Daum C."/>
            <person name="Ng V."/>
            <person name="Clum A."/>
            <person name="Ohm R."/>
            <person name="Martin F."/>
            <person name="Silar P."/>
            <person name="Natvig D."/>
            <person name="Lalanne C."/>
            <person name="Gautier V."/>
            <person name="Ament-Velasquez S.L."/>
            <person name="Kruys A."/>
            <person name="Hutchinson M.I."/>
            <person name="Powell A.J."/>
            <person name="Barry K."/>
            <person name="Miller A.N."/>
            <person name="Grigoriev I.V."/>
            <person name="Debuchy R."/>
            <person name="Gladieux P."/>
            <person name="Thoren M.H."/>
            <person name="Johannesson H."/>
        </authorList>
    </citation>
    <scope>NUCLEOTIDE SEQUENCE</scope>
    <source>
        <strain evidence="9">CBS 532.94</strain>
    </source>
</reference>
<feature type="transmembrane region" description="Helical" evidence="7">
    <location>
        <begin position="20"/>
        <end position="39"/>
    </location>
</feature>
<accession>A0AAN7HCC4</accession>
<comment type="subcellular location">
    <subcellularLocation>
        <location evidence="1">Membrane</location>
        <topology evidence="1">Multi-pass membrane protein</topology>
    </subcellularLocation>
</comment>
<dbReference type="InterPro" id="IPR049326">
    <property type="entry name" value="Rhodopsin_dom_fungi"/>
</dbReference>
<evidence type="ECO:0000256" key="3">
    <source>
        <dbReference type="ARBA" id="ARBA00022989"/>
    </source>
</evidence>